<comment type="caution">
    <text evidence="2">The sequence shown here is derived from an EMBL/GenBank/DDBJ whole genome shotgun (WGS) entry which is preliminary data.</text>
</comment>
<name>A0A9X0U5W9_9BACT</name>
<gene>
    <name evidence="2" type="ORF">HDF14_004618</name>
</gene>
<protein>
    <submittedName>
        <fullName evidence="2">Uncharacterized protein</fullName>
    </submittedName>
</protein>
<feature type="chain" id="PRO_5040768887" evidence="1">
    <location>
        <begin position="24"/>
        <end position="123"/>
    </location>
</feature>
<dbReference type="AlphaFoldDB" id="A0A9X0U5W9"/>
<organism evidence="2 3">
    <name type="scientific">Tunturiibacter gelidiferens</name>
    <dbReference type="NCBI Taxonomy" id="3069689"/>
    <lineage>
        <taxon>Bacteria</taxon>
        <taxon>Pseudomonadati</taxon>
        <taxon>Acidobacteriota</taxon>
        <taxon>Terriglobia</taxon>
        <taxon>Terriglobales</taxon>
        <taxon>Acidobacteriaceae</taxon>
        <taxon>Tunturiibacter</taxon>
    </lineage>
</organism>
<evidence type="ECO:0000256" key="1">
    <source>
        <dbReference type="SAM" id="SignalP"/>
    </source>
</evidence>
<dbReference type="EMBL" id="JACHEB010000012">
    <property type="protein sequence ID" value="MBB5330981.1"/>
    <property type="molecule type" value="Genomic_DNA"/>
</dbReference>
<feature type="signal peptide" evidence="1">
    <location>
        <begin position="1"/>
        <end position="23"/>
    </location>
</feature>
<keyword evidence="3" id="KW-1185">Reference proteome</keyword>
<proteinExistence type="predicted"/>
<dbReference type="Proteomes" id="UP000535182">
    <property type="component" value="Unassembled WGS sequence"/>
</dbReference>
<evidence type="ECO:0000313" key="2">
    <source>
        <dbReference type="EMBL" id="MBB5330981.1"/>
    </source>
</evidence>
<evidence type="ECO:0000313" key="3">
    <source>
        <dbReference type="Proteomes" id="UP000535182"/>
    </source>
</evidence>
<keyword evidence="1" id="KW-0732">Signal</keyword>
<sequence>MLDLRAKVWVCVVPLLMGLPVRASVPSAVSACRFGSTVPEEIVVTEPVDSDAAMRESLRRDAADHPGDFVVFLTRTGADHFVKDHRDDVERETNSRVVLRGIVGYWQGKTLVVLPWAPLKNFQ</sequence>
<accession>A0A9X0U5W9</accession>
<reference evidence="2 3" key="1">
    <citation type="submission" date="2020-08" db="EMBL/GenBank/DDBJ databases">
        <title>Genomic Encyclopedia of Type Strains, Phase IV (KMG-V): Genome sequencing to study the core and pangenomes of soil and plant-associated prokaryotes.</title>
        <authorList>
            <person name="Whitman W."/>
        </authorList>
    </citation>
    <scope>NUCLEOTIDE SEQUENCE [LARGE SCALE GENOMIC DNA]</scope>
    <source>
        <strain evidence="2 3">X5P2</strain>
    </source>
</reference>
<dbReference type="RefSeq" id="WP_183980856.1">
    <property type="nucleotide sequence ID" value="NZ_JACHEB010000012.1"/>
</dbReference>